<evidence type="ECO:0000256" key="1">
    <source>
        <dbReference type="SAM" id="MobiDB-lite"/>
    </source>
</evidence>
<dbReference type="CDD" id="cd01647">
    <property type="entry name" value="RT_LTR"/>
    <property type="match status" value="1"/>
</dbReference>
<keyword evidence="3" id="KW-0548">Nucleotidyltransferase</keyword>
<evidence type="ECO:0000259" key="2">
    <source>
        <dbReference type="Pfam" id="PF00078"/>
    </source>
</evidence>
<dbReference type="InterPro" id="IPR043502">
    <property type="entry name" value="DNA/RNA_pol_sf"/>
</dbReference>
<dbReference type="PANTHER" id="PTHR24559">
    <property type="entry name" value="TRANSPOSON TY3-I GAG-POL POLYPROTEIN"/>
    <property type="match status" value="1"/>
</dbReference>
<dbReference type="SUPFAM" id="SSF56672">
    <property type="entry name" value="DNA/RNA polymerases"/>
    <property type="match status" value="1"/>
</dbReference>
<dbReference type="AlphaFoldDB" id="A0ABD1RTC6"/>
<dbReference type="PANTHER" id="PTHR24559:SF444">
    <property type="entry name" value="REVERSE TRANSCRIPTASE DOMAIN-CONTAINING PROTEIN"/>
    <property type="match status" value="1"/>
</dbReference>
<keyword evidence="4" id="KW-1185">Reference proteome</keyword>
<dbReference type="InterPro" id="IPR053134">
    <property type="entry name" value="RNA-dir_DNA_polymerase"/>
</dbReference>
<feature type="domain" description="Reverse transcriptase" evidence="2">
    <location>
        <begin position="192"/>
        <end position="268"/>
    </location>
</feature>
<dbReference type="Pfam" id="PF00078">
    <property type="entry name" value="RVT_1"/>
    <property type="match status" value="1"/>
</dbReference>
<evidence type="ECO:0000313" key="4">
    <source>
        <dbReference type="Proteomes" id="UP001604336"/>
    </source>
</evidence>
<keyword evidence="3" id="KW-0695">RNA-directed DNA polymerase</keyword>
<name>A0ABD1RTC6_9LAMI</name>
<feature type="region of interest" description="Disordered" evidence="1">
    <location>
        <begin position="155"/>
        <end position="178"/>
    </location>
</feature>
<dbReference type="GO" id="GO:0003964">
    <property type="term" value="F:RNA-directed DNA polymerase activity"/>
    <property type="evidence" value="ECO:0007669"/>
    <property type="project" value="UniProtKB-KW"/>
</dbReference>
<organism evidence="3 4">
    <name type="scientific">Abeliophyllum distichum</name>
    <dbReference type="NCBI Taxonomy" id="126358"/>
    <lineage>
        <taxon>Eukaryota</taxon>
        <taxon>Viridiplantae</taxon>
        <taxon>Streptophyta</taxon>
        <taxon>Embryophyta</taxon>
        <taxon>Tracheophyta</taxon>
        <taxon>Spermatophyta</taxon>
        <taxon>Magnoliopsida</taxon>
        <taxon>eudicotyledons</taxon>
        <taxon>Gunneridae</taxon>
        <taxon>Pentapetalae</taxon>
        <taxon>asterids</taxon>
        <taxon>lamiids</taxon>
        <taxon>Lamiales</taxon>
        <taxon>Oleaceae</taxon>
        <taxon>Forsythieae</taxon>
        <taxon>Abeliophyllum</taxon>
    </lineage>
</organism>
<dbReference type="Gene3D" id="3.30.70.270">
    <property type="match status" value="1"/>
</dbReference>
<gene>
    <name evidence="3" type="ORF">Adt_27310</name>
</gene>
<keyword evidence="3" id="KW-0808">Transferase</keyword>
<evidence type="ECO:0000313" key="3">
    <source>
        <dbReference type="EMBL" id="KAL2491682.1"/>
    </source>
</evidence>
<dbReference type="InterPro" id="IPR000477">
    <property type="entry name" value="RT_dom"/>
</dbReference>
<protein>
    <submittedName>
        <fullName evidence="3">RNA-directed DNA polymerase like</fullName>
    </submittedName>
</protein>
<comment type="caution">
    <text evidence="3">The sequence shown here is derived from an EMBL/GenBank/DDBJ whole genome shotgun (WGS) entry which is preliminary data.</text>
</comment>
<dbReference type="Proteomes" id="UP001604336">
    <property type="component" value="Unassembled WGS sequence"/>
</dbReference>
<dbReference type="EMBL" id="JBFOLK010000008">
    <property type="protein sequence ID" value="KAL2491682.1"/>
    <property type="molecule type" value="Genomic_DNA"/>
</dbReference>
<proteinExistence type="predicted"/>
<reference evidence="4" key="1">
    <citation type="submission" date="2024-07" db="EMBL/GenBank/DDBJ databases">
        <title>Two chromosome-level genome assemblies of Korean endemic species Abeliophyllum distichum and Forsythia ovata (Oleaceae).</title>
        <authorList>
            <person name="Jang H."/>
        </authorList>
    </citation>
    <scope>NUCLEOTIDE SEQUENCE [LARGE SCALE GENOMIC DNA]</scope>
</reference>
<sequence length="272" mass="31449">MVLEEDLFVPEIMVVPFPKGFKQLLIESYDGVIDPVDHLWTFIDMMGLYFVPDALSQSFVAYFLSSKRKRKTAIGLMQVMQEKEKTLQDYLARFSRAMLEIKDLQMSAVVTTIMNGTWNRSFKMSLSKNTSESIQELLRKGDKYVNVEEAERVTKSLHDGRESETNKRTFHENQRLRDDKGKQKGWASTFFGYHQIFMVELDQENTSFITDFGTNCYIAMPFGLKNAGATYQRMVNKVFVGYIGKVIEAFVDDMVVKSARLMDHMIDLKKSI</sequence>
<dbReference type="InterPro" id="IPR043128">
    <property type="entry name" value="Rev_trsase/Diguanyl_cyclase"/>
</dbReference>
<accession>A0ABD1RTC6</accession>